<dbReference type="Proteomes" id="UP000214975">
    <property type="component" value="Chromosome"/>
</dbReference>
<dbReference type="GO" id="GO:0044780">
    <property type="term" value="P:bacterial-type flagellum assembly"/>
    <property type="evidence" value="ECO:0007669"/>
    <property type="project" value="InterPro"/>
</dbReference>
<dbReference type="NCBIfam" id="TIGR01398">
    <property type="entry name" value="FlhA"/>
    <property type="match status" value="1"/>
</dbReference>
<dbReference type="AlphaFoldDB" id="A0A223I2S3"/>
<comment type="subcellular location">
    <subcellularLocation>
        <location evidence="1">Cell inner membrane</location>
        <topology evidence="1">Multi-pass membrane protein</topology>
    </subcellularLocation>
    <subcellularLocation>
        <location evidence="9">Cell membrane</location>
        <topology evidence="9">Multi-pass membrane protein</topology>
    </subcellularLocation>
</comment>
<evidence type="ECO:0000256" key="8">
    <source>
        <dbReference type="ARBA" id="ARBA00023136"/>
    </source>
</evidence>
<feature type="transmembrane region" description="Helical" evidence="9">
    <location>
        <begin position="30"/>
        <end position="49"/>
    </location>
</feature>
<dbReference type="NCBIfam" id="TIGR01399">
    <property type="entry name" value="hrcV"/>
    <property type="match status" value="1"/>
</dbReference>
<dbReference type="RefSeq" id="WP_015311631.1">
    <property type="nucleotide sequence ID" value="NZ_CP016893.1"/>
</dbReference>
<dbReference type="InterPro" id="IPR025505">
    <property type="entry name" value="FHIPEP_CS"/>
</dbReference>
<dbReference type="InterPro" id="IPR006301">
    <property type="entry name" value="FlhA"/>
</dbReference>
<dbReference type="InterPro" id="IPR042193">
    <property type="entry name" value="FHIPEP_3"/>
</dbReference>
<dbReference type="Gene3D" id="3.40.50.12790">
    <property type="entry name" value="FHIPEP family, domain 4"/>
    <property type="match status" value="1"/>
</dbReference>
<reference evidence="10 11" key="1">
    <citation type="submission" date="2016-08" db="EMBL/GenBank/DDBJ databases">
        <title>A novel genetic cassette of butanologenic Thermoanaerobacterium thermosaccharolyticum that directly convert cellulose to butanol.</title>
        <authorList>
            <person name="Li T."/>
            <person name="He J."/>
        </authorList>
    </citation>
    <scope>NUCLEOTIDE SEQUENCE [LARGE SCALE GENOMIC DNA]</scope>
    <source>
        <strain evidence="10 11">TG57</strain>
    </source>
</reference>
<dbReference type="Pfam" id="PF00771">
    <property type="entry name" value="FHIPEP"/>
    <property type="match status" value="1"/>
</dbReference>
<keyword evidence="3 9" id="KW-0813">Transport</keyword>
<feature type="transmembrane region" description="Helical" evidence="9">
    <location>
        <begin position="79"/>
        <end position="98"/>
    </location>
</feature>
<dbReference type="PRINTS" id="PR00949">
    <property type="entry name" value="TYPE3IMAPROT"/>
</dbReference>
<accession>A0A223I2S3</accession>
<feature type="transmembrane region" description="Helical" evidence="9">
    <location>
        <begin position="188"/>
        <end position="209"/>
    </location>
</feature>
<keyword evidence="9" id="KW-0653">Protein transport</keyword>
<keyword evidence="9" id="KW-1005">Bacterial flagellum biogenesis</keyword>
<keyword evidence="6 9" id="KW-0812">Transmembrane</keyword>
<evidence type="ECO:0000256" key="7">
    <source>
        <dbReference type="ARBA" id="ARBA00022989"/>
    </source>
</evidence>
<evidence type="ECO:0000313" key="11">
    <source>
        <dbReference type="Proteomes" id="UP000214975"/>
    </source>
</evidence>
<keyword evidence="10" id="KW-0282">Flagellum</keyword>
<comment type="function">
    <text evidence="9">Required for formation of the rod structure of the flagellar apparatus. Together with FliI and FliH, may constitute the export apparatus of flagellin.</text>
</comment>
<dbReference type="PANTHER" id="PTHR30161:SF1">
    <property type="entry name" value="FLAGELLAR BIOSYNTHESIS PROTEIN FLHA-RELATED"/>
    <property type="match status" value="1"/>
</dbReference>
<dbReference type="PIRSF" id="PIRSF005419">
    <property type="entry name" value="FlhA"/>
    <property type="match status" value="1"/>
</dbReference>
<feature type="transmembrane region" description="Helical" evidence="9">
    <location>
        <begin position="273"/>
        <end position="304"/>
    </location>
</feature>
<feature type="transmembrane region" description="Helical" evidence="9">
    <location>
        <begin position="55"/>
        <end position="72"/>
    </location>
</feature>
<proteinExistence type="inferred from homology"/>
<protein>
    <recommendedName>
        <fullName evidence="9">Flagellar biosynthesis protein FlhA</fullName>
    </recommendedName>
</protein>
<dbReference type="InterPro" id="IPR001712">
    <property type="entry name" value="T3SS_FHIPEP"/>
</dbReference>
<dbReference type="PANTHER" id="PTHR30161">
    <property type="entry name" value="FLAGELLAR EXPORT PROTEIN, MEMBRANE FLHA SUBUNIT-RELATED"/>
    <property type="match status" value="1"/>
</dbReference>
<keyword evidence="10" id="KW-0969">Cilium</keyword>
<dbReference type="Gene3D" id="3.40.30.60">
    <property type="entry name" value="FHIPEP family, domain 1"/>
    <property type="match status" value="1"/>
</dbReference>
<dbReference type="InterPro" id="IPR006302">
    <property type="entry name" value="T3SS_HrcV"/>
</dbReference>
<evidence type="ECO:0000313" key="10">
    <source>
        <dbReference type="EMBL" id="AST59008.1"/>
    </source>
</evidence>
<feature type="transmembrane region" description="Helical" evidence="9">
    <location>
        <begin position="229"/>
        <end position="252"/>
    </location>
</feature>
<evidence type="ECO:0000256" key="4">
    <source>
        <dbReference type="ARBA" id="ARBA00022475"/>
    </source>
</evidence>
<dbReference type="InterPro" id="IPR042196">
    <property type="entry name" value="FHIPEP_4"/>
</dbReference>
<sequence>MKFSDLIAAMFVVGIVLIIIIPVPSILLDFLLILNISLSIIILLTTMYVKDAMDFSIFPSILLITTLMRLSLNISSTRLILTSGFAGNVIHAFGSFVIGNNPIVGFLVFIIIAIVQFIVITKGAERVSEVSARFTLDAMPGKQMSIDADLNAGIINDKEAKERRRKIQEEAKFFGSMDGASKFVKGDAIVGIVIMIINIIAGLIIGMTMKGMDINQAINTYTILTVGDGLVSQIPALLISTATGIIVTRTASETNMGNDVIKQLLREPRVLQITGVLLILMAFIPMLPAIPLLIIGSLFTYLGFSNRKKNTESEQVKNEDLKELEEIRDPKRAYDLLQVDPIELEFGYELIPIASNELLDRIVMIRRQIALDLGLVVPMVRLRDNIQLKPNEYIIKIRGNEVGRGNVYVNKYLCMQVGEMNSDIKGISTREPAFGLPALWIDDSEKSKAEMLGCTVVDVPSVISTHLTSVIKKYSDELLGRQEVKELLDNIRLTNPALVDEIVPKLLSLGDIEKVLCNLLREEISIRDMVTILETLADYAPSTKDTDVLTEYVRQSLKRAITNKYAKDGKLQVITLDPEIEKSIQNAINQTDHGSYLALSPDAMQKILKAIHNIMKKLTIKGEQPIILTAPIIRFYLRKLVEQISKDIVVLSYNELLPNIEVFSVGTVKLSES</sequence>
<evidence type="ECO:0000256" key="2">
    <source>
        <dbReference type="ARBA" id="ARBA00008835"/>
    </source>
</evidence>
<feature type="transmembrane region" description="Helical" evidence="9">
    <location>
        <begin position="104"/>
        <end position="124"/>
    </location>
</feature>
<dbReference type="PROSITE" id="PS00994">
    <property type="entry name" value="FHIPEP"/>
    <property type="match status" value="1"/>
</dbReference>
<evidence type="ECO:0000256" key="6">
    <source>
        <dbReference type="ARBA" id="ARBA00022692"/>
    </source>
</evidence>
<comment type="similarity">
    <text evidence="2 9">Belongs to the FHIPEP (flagella/HR/invasion proteins export pore) family.</text>
</comment>
<keyword evidence="9" id="KW-1006">Bacterial flagellum protein export</keyword>
<keyword evidence="4 9" id="KW-1003">Cell membrane</keyword>
<evidence type="ECO:0000256" key="3">
    <source>
        <dbReference type="ARBA" id="ARBA00022448"/>
    </source>
</evidence>
<feature type="transmembrane region" description="Helical" evidence="9">
    <location>
        <begin position="6"/>
        <end position="23"/>
    </location>
</feature>
<keyword evidence="10" id="KW-0966">Cell projection</keyword>
<keyword evidence="5" id="KW-0997">Cell inner membrane</keyword>
<evidence type="ECO:0000256" key="5">
    <source>
        <dbReference type="ARBA" id="ARBA00022519"/>
    </source>
</evidence>
<dbReference type="GO" id="GO:0005886">
    <property type="term" value="C:plasma membrane"/>
    <property type="evidence" value="ECO:0007669"/>
    <property type="project" value="UniProtKB-SubCell"/>
</dbReference>
<dbReference type="Gene3D" id="1.10.8.540">
    <property type="entry name" value="FHIPEP family, domain 3"/>
    <property type="match status" value="1"/>
</dbReference>
<gene>
    <name evidence="9" type="primary">flhA</name>
    <name evidence="10" type="ORF">Thert_03263</name>
</gene>
<evidence type="ECO:0000256" key="9">
    <source>
        <dbReference type="RuleBase" id="RU364093"/>
    </source>
</evidence>
<name>A0A223I2S3_THETR</name>
<dbReference type="GO" id="GO:0009306">
    <property type="term" value="P:protein secretion"/>
    <property type="evidence" value="ECO:0007669"/>
    <property type="project" value="InterPro"/>
</dbReference>
<keyword evidence="8 9" id="KW-0472">Membrane</keyword>
<evidence type="ECO:0000256" key="1">
    <source>
        <dbReference type="ARBA" id="ARBA00004429"/>
    </source>
</evidence>
<dbReference type="EMBL" id="CP016893">
    <property type="protein sequence ID" value="AST59008.1"/>
    <property type="molecule type" value="Genomic_DNA"/>
</dbReference>
<keyword evidence="7 9" id="KW-1133">Transmembrane helix</keyword>
<organism evidence="10 11">
    <name type="scientific">Thermoanaerobacterium thermosaccharolyticum</name>
    <name type="common">Clostridium thermosaccharolyticum</name>
    <dbReference type="NCBI Taxonomy" id="1517"/>
    <lineage>
        <taxon>Bacteria</taxon>
        <taxon>Bacillati</taxon>
        <taxon>Bacillota</taxon>
        <taxon>Clostridia</taxon>
        <taxon>Thermoanaerobacterales</taxon>
        <taxon>Thermoanaerobacteraceae</taxon>
        <taxon>Thermoanaerobacterium</taxon>
    </lineage>
</organism>
<dbReference type="InterPro" id="IPR042194">
    <property type="entry name" value="FHIPEP_1"/>
</dbReference>